<dbReference type="EMBL" id="ASAD01000011">
    <property type="protein sequence ID" value="EON92272.1"/>
    <property type="molecule type" value="Genomic_DNA"/>
</dbReference>
<dbReference type="InterPro" id="IPR031656">
    <property type="entry name" value="DAO_C"/>
</dbReference>
<organism evidence="9 10">
    <name type="scientific">Marinobacter lipolyticus SM19</name>
    <dbReference type="NCBI Taxonomy" id="1318628"/>
    <lineage>
        <taxon>Bacteria</taxon>
        <taxon>Pseudomonadati</taxon>
        <taxon>Pseudomonadota</taxon>
        <taxon>Gammaproteobacteria</taxon>
        <taxon>Pseudomonadales</taxon>
        <taxon>Marinobacteraceae</taxon>
        <taxon>Marinobacter</taxon>
    </lineage>
</organism>
<dbReference type="SUPFAM" id="SSF51905">
    <property type="entry name" value="FAD/NAD(P)-binding domain"/>
    <property type="match status" value="1"/>
</dbReference>
<dbReference type="InterPro" id="IPR036188">
    <property type="entry name" value="FAD/NAD-bd_sf"/>
</dbReference>
<sequence length="534" mass="58762">MTGANLPAWPRESVLDRLRGGEEHYDLVVVGGGITGAGILREAARAGLRALLVEQRDFAWGTSSRSSKMVHGGLRYLGSGHVGLTRDAVRERQRLLQEAPGLVDPLPFVMPHYCRQFPGPRLFGALLSVYDWMAGERNHEYLKGDRVLEWVPGLNRDGLYGGTRFADAVTDDARLVLRTLHEAVSDGAEVLNYVRVEKVDRDSGGVKRLHVSNQMNGESLTISANLVVNATGAWTDNLRAQLGAEKTIRPLRGSHLVFPSWRLPAACTISLFHPDDGRPVFIFPWEGVTVVGTTDLDHSLTLDDEARITPEEVDYLLAVVGRVFPDSGVGTADVLSTWAGVRPVVGGSAKDPSKENREHAIWDDGGVISVAGGKLTTFRLIAQDVLAKGLPYLDKLETARSDAPIFQRPSTPGQRPASVSSRQWQRLQGHYGDRLPEVLAAGPLEPVADTDTLWAELVWSAANESIQQLDDLLLRRTRIGLLLPRGGEAVLDRLQALCTPVLNWSAERWQVERNHYLELWRQAYSLLDEGRSAS</sequence>
<comment type="similarity">
    <text evidence="2">Belongs to the FAD-dependent glycerol-3-phosphate dehydrogenase family.</text>
</comment>
<feature type="domain" description="FAD dependent oxidoreductase" evidence="7">
    <location>
        <begin position="26"/>
        <end position="347"/>
    </location>
</feature>
<evidence type="ECO:0000256" key="3">
    <source>
        <dbReference type="ARBA" id="ARBA00022630"/>
    </source>
</evidence>
<evidence type="ECO:0000313" key="9">
    <source>
        <dbReference type="EMBL" id="EON92272.1"/>
    </source>
</evidence>
<dbReference type="PRINTS" id="PR01001">
    <property type="entry name" value="FADG3PDH"/>
</dbReference>
<comment type="cofactor">
    <cofactor evidence="1">
        <name>FAD</name>
        <dbReference type="ChEBI" id="CHEBI:57692"/>
    </cofactor>
</comment>
<name>R8B131_9GAMM</name>
<evidence type="ECO:0000256" key="1">
    <source>
        <dbReference type="ARBA" id="ARBA00001974"/>
    </source>
</evidence>
<dbReference type="eggNOG" id="COG0578">
    <property type="taxonomic scope" value="Bacteria"/>
</dbReference>
<dbReference type="HOGENOM" id="CLU_015740_5_1_6"/>
<accession>R8B131</accession>
<dbReference type="PANTHER" id="PTHR11985:SF35">
    <property type="entry name" value="ANAEROBIC GLYCEROL-3-PHOSPHATE DEHYDROGENASE SUBUNIT A"/>
    <property type="match status" value="1"/>
</dbReference>
<dbReference type="PATRIC" id="fig|1318628.3.peg.2324"/>
<dbReference type="InterPro" id="IPR038299">
    <property type="entry name" value="DAO_C_sf"/>
</dbReference>
<evidence type="ECO:0000313" key="10">
    <source>
        <dbReference type="Proteomes" id="UP000016540"/>
    </source>
</evidence>
<dbReference type="RefSeq" id="WP_012138378.1">
    <property type="nucleotide sequence ID" value="NZ_KE007325.1"/>
</dbReference>
<dbReference type="InterPro" id="IPR000447">
    <property type="entry name" value="G3P_DH_FAD-dep"/>
</dbReference>
<comment type="caution">
    <text evidence="9">The sequence shown here is derived from an EMBL/GenBank/DDBJ whole genome shotgun (WGS) entry which is preliminary data.</text>
</comment>
<evidence type="ECO:0000256" key="2">
    <source>
        <dbReference type="ARBA" id="ARBA00007330"/>
    </source>
</evidence>
<dbReference type="OrthoDB" id="9766796at2"/>
<dbReference type="Pfam" id="PF01266">
    <property type="entry name" value="DAO"/>
    <property type="match status" value="1"/>
</dbReference>
<evidence type="ECO:0000256" key="4">
    <source>
        <dbReference type="ARBA" id="ARBA00022798"/>
    </source>
</evidence>
<dbReference type="Gene3D" id="3.50.50.60">
    <property type="entry name" value="FAD/NAD(P)-binding domain"/>
    <property type="match status" value="1"/>
</dbReference>
<keyword evidence="10" id="KW-1185">Reference proteome</keyword>
<dbReference type="Proteomes" id="UP000016540">
    <property type="component" value="Unassembled WGS sequence"/>
</dbReference>
<evidence type="ECO:0000259" key="8">
    <source>
        <dbReference type="Pfam" id="PF16901"/>
    </source>
</evidence>
<dbReference type="STRING" id="1318628.MARLIPOL_11636"/>
<dbReference type="InterPro" id="IPR006076">
    <property type="entry name" value="FAD-dep_OxRdtase"/>
</dbReference>
<evidence type="ECO:0000256" key="5">
    <source>
        <dbReference type="ARBA" id="ARBA00022827"/>
    </source>
</evidence>
<keyword evidence="4" id="KW-0319">Glycerol metabolism</keyword>
<dbReference type="Gene3D" id="3.30.9.10">
    <property type="entry name" value="D-Amino Acid Oxidase, subunit A, domain 2"/>
    <property type="match status" value="1"/>
</dbReference>
<dbReference type="GO" id="GO:0006071">
    <property type="term" value="P:glycerol metabolic process"/>
    <property type="evidence" value="ECO:0007669"/>
    <property type="project" value="UniProtKB-KW"/>
</dbReference>
<gene>
    <name evidence="9" type="ORF">MARLIPOL_11636</name>
</gene>
<feature type="domain" description="Alpha-glycerophosphate oxidase C-terminal" evidence="8">
    <location>
        <begin position="418"/>
        <end position="508"/>
    </location>
</feature>
<proteinExistence type="inferred from homology"/>
<evidence type="ECO:0000259" key="7">
    <source>
        <dbReference type="Pfam" id="PF01266"/>
    </source>
</evidence>
<keyword evidence="3" id="KW-0285">Flavoprotein</keyword>
<dbReference type="GO" id="GO:0046168">
    <property type="term" value="P:glycerol-3-phosphate catabolic process"/>
    <property type="evidence" value="ECO:0007669"/>
    <property type="project" value="TreeGrafter"/>
</dbReference>
<reference evidence="9 10" key="1">
    <citation type="journal article" date="2013" name="Genome Announc.">
        <title>Draft Genome Sequence of the Moderately Halophilic Bacterium Marinobacter lipolyticus Strain SM19.</title>
        <authorList>
            <person name="Papke R.T."/>
            <person name="de la Haba R.R."/>
            <person name="Infante-Dominguez C."/>
            <person name="Perez D."/>
            <person name="Sanchez-Porro C."/>
            <person name="Lapierre P."/>
            <person name="Ventosa A."/>
        </authorList>
    </citation>
    <scope>NUCLEOTIDE SEQUENCE [LARGE SCALE GENOMIC DNA]</scope>
    <source>
        <strain evidence="9 10">SM19</strain>
    </source>
</reference>
<keyword evidence="5" id="KW-0274">FAD</keyword>
<evidence type="ECO:0000256" key="6">
    <source>
        <dbReference type="ARBA" id="ARBA00023002"/>
    </source>
</evidence>
<protein>
    <submittedName>
        <fullName evidence="9">FAD dependent oxidoreductase</fullName>
    </submittedName>
</protein>
<dbReference type="Pfam" id="PF16901">
    <property type="entry name" value="DAO_C"/>
    <property type="match status" value="1"/>
</dbReference>
<dbReference type="GO" id="GO:0004368">
    <property type="term" value="F:glycerol-3-phosphate dehydrogenase (quinone) activity"/>
    <property type="evidence" value="ECO:0007669"/>
    <property type="project" value="InterPro"/>
</dbReference>
<dbReference type="Gene3D" id="1.10.8.870">
    <property type="entry name" value="Alpha-glycerophosphate oxidase, cap domain"/>
    <property type="match status" value="1"/>
</dbReference>
<dbReference type="PANTHER" id="PTHR11985">
    <property type="entry name" value="GLYCEROL-3-PHOSPHATE DEHYDROGENASE"/>
    <property type="match status" value="1"/>
</dbReference>
<dbReference type="AlphaFoldDB" id="R8B131"/>
<keyword evidence="6" id="KW-0560">Oxidoreductase</keyword>